<feature type="signal peptide" evidence="1">
    <location>
        <begin position="1"/>
        <end position="20"/>
    </location>
</feature>
<proteinExistence type="predicted"/>
<dbReference type="SUPFAM" id="SSF55383">
    <property type="entry name" value="Copper amine oxidase, domain N"/>
    <property type="match status" value="1"/>
</dbReference>
<name>A0ABR8N3D2_9BACL</name>
<protein>
    <submittedName>
        <fullName evidence="3">Copper amine oxidase N-terminal domain-containing protein</fullName>
    </submittedName>
</protein>
<evidence type="ECO:0000259" key="2">
    <source>
        <dbReference type="Pfam" id="PF07833"/>
    </source>
</evidence>
<feature type="domain" description="Copper amine oxidase-like N-terminal" evidence="2">
    <location>
        <begin position="38"/>
        <end position="133"/>
    </location>
</feature>
<reference evidence="3 4" key="1">
    <citation type="submission" date="2020-09" db="EMBL/GenBank/DDBJ databases">
        <title>Paenibacillus sp. strain PR3 16S rRNA gene Genome sequencing and assembly.</title>
        <authorList>
            <person name="Kim J."/>
        </authorList>
    </citation>
    <scope>NUCLEOTIDE SEQUENCE [LARGE SCALE GENOMIC DNA]</scope>
    <source>
        <strain evidence="3 4">PR3</strain>
    </source>
</reference>
<dbReference type="InterPro" id="IPR036582">
    <property type="entry name" value="Mao_N_sf"/>
</dbReference>
<evidence type="ECO:0000313" key="3">
    <source>
        <dbReference type="EMBL" id="MBD3921344.1"/>
    </source>
</evidence>
<dbReference type="Gene3D" id="3.30.457.10">
    <property type="entry name" value="Copper amine oxidase-like, N-terminal domain"/>
    <property type="match status" value="1"/>
</dbReference>
<feature type="chain" id="PRO_5045288436" evidence="1">
    <location>
        <begin position="21"/>
        <end position="489"/>
    </location>
</feature>
<evidence type="ECO:0000313" key="4">
    <source>
        <dbReference type="Proteomes" id="UP000609346"/>
    </source>
</evidence>
<dbReference type="EMBL" id="JACXZA010000005">
    <property type="protein sequence ID" value="MBD3921344.1"/>
    <property type="molecule type" value="Genomic_DNA"/>
</dbReference>
<accession>A0ABR8N3D2</accession>
<organism evidence="3 4">
    <name type="scientific">Paenibacillus terricola</name>
    <dbReference type="NCBI Taxonomy" id="2763503"/>
    <lineage>
        <taxon>Bacteria</taxon>
        <taxon>Bacillati</taxon>
        <taxon>Bacillota</taxon>
        <taxon>Bacilli</taxon>
        <taxon>Bacillales</taxon>
        <taxon>Paenibacillaceae</taxon>
        <taxon>Paenibacillus</taxon>
    </lineage>
</organism>
<dbReference type="Proteomes" id="UP000609346">
    <property type="component" value="Unassembled WGS sequence"/>
</dbReference>
<keyword evidence="4" id="KW-1185">Reference proteome</keyword>
<dbReference type="Pfam" id="PF07833">
    <property type="entry name" value="Cu_amine_oxidN1"/>
    <property type="match status" value="1"/>
</dbReference>
<dbReference type="RefSeq" id="WP_191205602.1">
    <property type="nucleotide sequence ID" value="NZ_JACXZA010000005.1"/>
</dbReference>
<keyword evidence="1" id="KW-0732">Signal</keyword>
<gene>
    <name evidence="3" type="ORF">H8B09_21425</name>
</gene>
<evidence type="ECO:0000256" key="1">
    <source>
        <dbReference type="SAM" id="SignalP"/>
    </source>
</evidence>
<sequence>MKWLLISICLFLTLAVPVSAASSKSSTDVKLSLYIDDTRIETAPLVIQGSVYIPLRAAMESVGAKVMFTGKQIVITRADTKIVLEPNKTDFTINDISMSTATPPVIVKQSSYLPIRLFGNALGYDVVYGPSEHRVDLRSPGTQAVIYGFVDDIDGQAIAQGVVILKDATTDGTYEAPIRSGFYRISVNPQTYQFVGYRDMQSEDIQKVDPREPFTVTAGQTSFFKLSPSQAGYKVTLLDWTGAPIAAATVSFYTSHGTVSVSIRNGVGYLDFYEPGEYNFNYLTLSNGGKVDLDILHHFSIDENGNVTSLNIVAYPPNFKGQVEGESELTYGNLGICLLDENGQSKECYVEGAPGGKYAIYLPDGQYQWEGYYDSSTRQNFKVNKIFTVANGKPETILQISKPAVNIHGSASTNEGDPVSGGYIYFRNSTSSYSAWVEQGKYDLFIPDGTYRVTYEQVLGDYFSVSLNTSVTVTNGKLDVSPDLVFYLS</sequence>
<dbReference type="InterPro" id="IPR012854">
    <property type="entry name" value="Cu_amine_oxidase-like_N"/>
</dbReference>
<comment type="caution">
    <text evidence="3">The sequence shown here is derived from an EMBL/GenBank/DDBJ whole genome shotgun (WGS) entry which is preliminary data.</text>
</comment>